<feature type="compositionally biased region" description="Basic and acidic residues" evidence="1">
    <location>
        <begin position="88"/>
        <end position="102"/>
    </location>
</feature>
<name>A0AAD7C0Y4_9AGAR</name>
<organism evidence="2 3">
    <name type="scientific">Roridomyces roridus</name>
    <dbReference type="NCBI Taxonomy" id="1738132"/>
    <lineage>
        <taxon>Eukaryota</taxon>
        <taxon>Fungi</taxon>
        <taxon>Dikarya</taxon>
        <taxon>Basidiomycota</taxon>
        <taxon>Agaricomycotina</taxon>
        <taxon>Agaricomycetes</taxon>
        <taxon>Agaricomycetidae</taxon>
        <taxon>Agaricales</taxon>
        <taxon>Marasmiineae</taxon>
        <taxon>Mycenaceae</taxon>
        <taxon>Roridomyces</taxon>
    </lineage>
</organism>
<dbReference type="EMBL" id="JARKIF010000006">
    <property type="protein sequence ID" value="KAJ7636290.1"/>
    <property type="molecule type" value="Genomic_DNA"/>
</dbReference>
<evidence type="ECO:0000256" key="1">
    <source>
        <dbReference type="SAM" id="MobiDB-lite"/>
    </source>
</evidence>
<feature type="region of interest" description="Disordered" evidence="1">
    <location>
        <begin position="81"/>
        <end position="150"/>
    </location>
</feature>
<evidence type="ECO:0000313" key="2">
    <source>
        <dbReference type="EMBL" id="KAJ7636290.1"/>
    </source>
</evidence>
<keyword evidence="3" id="KW-1185">Reference proteome</keyword>
<dbReference type="Proteomes" id="UP001221142">
    <property type="component" value="Unassembled WGS sequence"/>
</dbReference>
<comment type="caution">
    <text evidence="2">The sequence shown here is derived from an EMBL/GenBank/DDBJ whole genome shotgun (WGS) entry which is preliminary data.</text>
</comment>
<gene>
    <name evidence="2" type="ORF">FB45DRAFT_1137865</name>
</gene>
<accession>A0AAD7C0Y4</accession>
<protein>
    <submittedName>
        <fullName evidence="2">Uncharacterized protein</fullName>
    </submittedName>
</protein>
<sequence length="278" mass="31227">MPGRYWRRKAPRKGFKLGQRNLLTGTGREEVPEEILDAFGSCTIDRGHTSQGKGQWKCISIKEGYTHIRYLMLQRDKRPSPGWSDLGLVHREQRGSKRREQAAPRARRTSTPPGYHPGTNLSQLAKVLARSQPAVHASMKPGSRNNNGVQMSNGELSQANSFVIPNEFRRASGVGFNDRYDEECSTYINQERQPPQVRPKSLFEIARVGERRLHSYGFNSLGGGCSVAWEDAWYFYKTLGLGNTPISSPGTSQLAKARADLSQRFTSMRPECIEAGRE</sequence>
<dbReference type="AlphaFoldDB" id="A0AAD7C0Y4"/>
<reference evidence="2" key="1">
    <citation type="submission" date="2023-03" db="EMBL/GenBank/DDBJ databases">
        <title>Massive genome expansion in bonnet fungi (Mycena s.s.) driven by repeated elements and novel gene families across ecological guilds.</title>
        <authorList>
            <consortium name="Lawrence Berkeley National Laboratory"/>
            <person name="Harder C.B."/>
            <person name="Miyauchi S."/>
            <person name="Viragh M."/>
            <person name="Kuo A."/>
            <person name="Thoen E."/>
            <person name="Andreopoulos B."/>
            <person name="Lu D."/>
            <person name="Skrede I."/>
            <person name="Drula E."/>
            <person name="Henrissat B."/>
            <person name="Morin E."/>
            <person name="Kohler A."/>
            <person name="Barry K."/>
            <person name="LaButti K."/>
            <person name="Morin E."/>
            <person name="Salamov A."/>
            <person name="Lipzen A."/>
            <person name="Mereny Z."/>
            <person name="Hegedus B."/>
            <person name="Baldrian P."/>
            <person name="Stursova M."/>
            <person name="Weitz H."/>
            <person name="Taylor A."/>
            <person name="Grigoriev I.V."/>
            <person name="Nagy L.G."/>
            <person name="Martin F."/>
            <person name="Kauserud H."/>
        </authorList>
    </citation>
    <scope>NUCLEOTIDE SEQUENCE</scope>
    <source>
        <strain evidence="2">9284</strain>
    </source>
</reference>
<evidence type="ECO:0000313" key="3">
    <source>
        <dbReference type="Proteomes" id="UP001221142"/>
    </source>
</evidence>
<proteinExistence type="predicted"/>